<evidence type="ECO:0000256" key="4">
    <source>
        <dbReference type="SAM" id="MobiDB-lite"/>
    </source>
</evidence>
<dbReference type="InterPro" id="IPR042203">
    <property type="entry name" value="Leu/Phe-tRNA_Trfase_C"/>
</dbReference>
<keyword evidence="3" id="KW-0012">Acyltransferase</keyword>
<dbReference type="InterPro" id="IPR004616">
    <property type="entry name" value="Leu/Phe-tRNA_Trfase"/>
</dbReference>
<keyword evidence="1" id="KW-0963">Cytoplasm</keyword>
<proteinExistence type="predicted"/>
<accession>A0A2G6K9J2</accession>
<gene>
    <name evidence="5" type="ORF">CSA55_03695</name>
</gene>
<dbReference type="GO" id="GO:0030163">
    <property type="term" value="P:protein catabolic process"/>
    <property type="evidence" value="ECO:0007669"/>
    <property type="project" value="InterPro"/>
</dbReference>
<dbReference type="InterPro" id="IPR016181">
    <property type="entry name" value="Acyl_CoA_acyltransferase"/>
</dbReference>
<name>A0A2G6K9J2_9ACTN</name>
<dbReference type="Proteomes" id="UP000230914">
    <property type="component" value="Unassembled WGS sequence"/>
</dbReference>
<comment type="caution">
    <text evidence="5">The sequence shown here is derived from an EMBL/GenBank/DDBJ whole genome shotgun (WGS) entry which is preliminary data.</text>
</comment>
<evidence type="ECO:0000313" key="5">
    <source>
        <dbReference type="EMBL" id="PIE32305.1"/>
    </source>
</evidence>
<protein>
    <submittedName>
        <fullName evidence="5">Uncharacterized protein</fullName>
    </submittedName>
</protein>
<evidence type="ECO:0000256" key="1">
    <source>
        <dbReference type="ARBA" id="ARBA00022490"/>
    </source>
</evidence>
<dbReference type="Gene3D" id="3.40.630.70">
    <property type="entry name" value="Leucyl/phenylalanyl-tRNA-protein transferase, C-terminal domain"/>
    <property type="match status" value="1"/>
</dbReference>
<evidence type="ECO:0000256" key="3">
    <source>
        <dbReference type="ARBA" id="ARBA00023315"/>
    </source>
</evidence>
<sequence length="122" mass="13400">MMSDLATVGVFERHHHPTSSTDIGQGSDHIAAMGATRWPSQTKTTRPTQDWALLTAPRTTLLKDHGSILTRGCHRDDPDPRGMLPLDGLRTSRSLRRSVKRYDVTINAAVEQTIAACADPAR</sequence>
<evidence type="ECO:0000313" key="6">
    <source>
        <dbReference type="Proteomes" id="UP000230914"/>
    </source>
</evidence>
<dbReference type="AlphaFoldDB" id="A0A2G6K9J2"/>
<keyword evidence="2" id="KW-0808">Transferase</keyword>
<dbReference type="SUPFAM" id="SSF55729">
    <property type="entry name" value="Acyl-CoA N-acyltransferases (Nat)"/>
    <property type="match status" value="1"/>
</dbReference>
<dbReference type="GO" id="GO:0008914">
    <property type="term" value="F:leucyl-tRNA--protein transferase activity"/>
    <property type="evidence" value="ECO:0007669"/>
    <property type="project" value="InterPro"/>
</dbReference>
<feature type="region of interest" description="Disordered" evidence="4">
    <location>
        <begin position="1"/>
        <end position="27"/>
    </location>
</feature>
<reference evidence="5 6" key="1">
    <citation type="submission" date="2017-10" db="EMBL/GenBank/DDBJ databases">
        <title>Novel microbial diversity and functional potential in the marine mammal oral microbiome.</title>
        <authorList>
            <person name="Dudek N.K."/>
            <person name="Sun C.L."/>
            <person name="Burstein D."/>
            <person name="Kantor R.S."/>
            <person name="Aliaga Goltsman D.S."/>
            <person name="Bik E.M."/>
            <person name="Thomas B.C."/>
            <person name="Banfield J.F."/>
            <person name="Relman D.A."/>
        </authorList>
    </citation>
    <scope>NUCLEOTIDE SEQUENCE [LARGE SCALE GENOMIC DNA]</scope>
    <source>
        <strain evidence="5">DOLJORAL78_61_10</strain>
    </source>
</reference>
<dbReference type="EMBL" id="PDSL01000051">
    <property type="protein sequence ID" value="PIE32305.1"/>
    <property type="molecule type" value="Genomic_DNA"/>
</dbReference>
<evidence type="ECO:0000256" key="2">
    <source>
        <dbReference type="ARBA" id="ARBA00022679"/>
    </source>
</evidence>
<organism evidence="5 6">
    <name type="scientific">Ilumatobacter coccineus</name>
    <dbReference type="NCBI Taxonomy" id="467094"/>
    <lineage>
        <taxon>Bacteria</taxon>
        <taxon>Bacillati</taxon>
        <taxon>Actinomycetota</taxon>
        <taxon>Acidimicrobiia</taxon>
        <taxon>Acidimicrobiales</taxon>
        <taxon>Ilumatobacteraceae</taxon>
        <taxon>Ilumatobacter</taxon>
    </lineage>
</organism>
<dbReference type="Pfam" id="PF03588">
    <property type="entry name" value="Leu_Phe_trans"/>
    <property type="match status" value="1"/>
</dbReference>